<dbReference type="EMBL" id="CALTRL010000430">
    <property type="protein sequence ID" value="CAH7668044.1"/>
    <property type="molecule type" value="Genomic_DNA"/>
</dbReference>
<accession>A0AAV0AKB7</accession>
<proteinExistence type="predicted"/>
<evidence type="ECO:0000313" key="2">
    <source>
        <dbReference type="Proteomes" id="UP001153365"/>
    </source>
</evidence>
<comment type="caution">
    <text evidence="1">The sequence shown here is derived from an EMBL/GenBank/DDBJ whole genome shotgun (WGS) entry which is preliminary data.</text>
</comment>
<gene>
    <name evidence="1" type="ORF">PPACK8108_LOCUS2513</name>
</gene>
<dbReference type="Proteomes" id="UP001153365">
    <property type="component" value="Unassembled WGS sequence"/>
</dbReference>
<evidence type="ECO:0000313" key="1">
    <source>
        <dbReference type="EMBL" id="CAH7668044.1"/>
    </source>
</evidence>
<protein>
    <submittedName>
        <fullName evidence="1">Expressed protein</fullName>
    </submittedName>
</protein>
<reference evidence="1" key="1">
    <citation type="submission" date="2022-06" db="EMBL/GenBank/DDBJ databases">
        <authorList>
            <consortium name="SYNGENTA / RWTH Aachen University"/>
        </authorList>
    </citation>
    <scope>NUCLEOTIDE SEQUENCE</scope>
</reference>
<organism evidence="1 2">
    <name type="scientific">Phakopsora pachyrhizi</name>
    <name type="common">Asian soybean rust disease fungus</name>
    <dbReference type="NCBI Taxonomy" id="170000"/>
    <lineage>
        <taxon>Eukaryota</taxon>
        <taxon>Fungi</taxon>
        <taxon>Dikarya</taxon>
        <taxon>Basidiomycota</taxon>
        <taxon>Pucciniomycotina</taxon>
        <taxon>Pucciniomycetes</taxon>
        <taxon>Pucciniales</taxon>
        <taxon>Phakopsoraceae</taxon>
        <taxon>Phakopsora</taxon>
    </lineage>
</organism>
<keyword evidence="2" id="KW-1185">Reference proteome</keyword>
<sequence length="311" mass="34959">MRPGILSRALKRRMMFLGSYHPQHPNEIISHIFPCKFYRILHCKRGYCLGSPRLPDRILNASLSHIGSHGFSNACIMAGIDSDPYLRKLNLNEIALSGLFPSSTRSTNSSDGGSLENIGPCKSLADRWLEEGNRFMIKTVKEECLTFEANGIYGVERAFTARLDYNQTISKDHLLQALALAVTPSKPFFGIYLPLEPPHLLPYGSHALQVSTNALAGLKDFSSSRTWMLRRVRLAAVYSAVELTSIGADYPRAKLSNQLHDLLNISEKAAASTSKTVEFGSYVYRSMRTITQNMLPWSSQRDSFKLKWVYY</sequence>
<name>A0AAV0AKB7_PHAPC</name>
<dbReference type="AlphaFoldDB" id="A0AAV0AKB7"/>